<name>A0A6J8C8N7_MYTCO</name>
<keyword evidence="2" id="KW-1185">Reference proteome</keyword>
<reference evidence="1 2" key="1">
    <citation type="submission" date="2020-06" db="EMBL/GenBank/DDBJ databases">
        <authorList>
            <person name="Li R."/>
            <person name="Bekaert M."/>
        </authorList>
    </citation>
    <scope>NUCLEOTIDE SEQUENCE [LARGE SCALE GENOMIC DNA]</scope>
    <source>
        <strain evidence="2">wild</strain>
    </source>
</reference>
<sequence>MLSLTRSFVAFREADVVLHCKVLQLNQLSEIFDYLIITKFQRRRQENIRRRHFSELRDYLSAKFQRLKGNRVVKIRLQQSPMSSSSNVSNRTYIVSTQDEATSENVAPNNMVFIELKRSASSCIAFNNDVQELELIELEKQRGNRSCTYYCR</sequence>
<accession>A0A6J8C8N7</accession>
<dbReference type="AlphaFoldDB" id="A0A6J8C8N7"/>
<gene>
    <name evidence="1" type="ORF">MCOR_26978</name>
</gene>
<evidence type="ECO:0000313" key="1">
    <source>
        <dbReference type="EMBL" id="CAC5392012.1"/>
    </source>
</evidence>
<organism evidence="1 2">
    <name type="scientific">Mytilus coruscus</name>
    <name type="common">Sea mussel</name>
    <dbReference type="NCBI Taxonomy" id="42192"/>
    <lineage>
        <taxon>Eukaryota</taxon>
        <taxon>Metazoa</taxon>
        <taxon>Spiralia</taxon>
        <taxon>Lophotrochozoa</taxon>
        <taxon>Mollusca</taxon>
        <taxon>Bivalvia</taxon>
        <taxon>Autobranchia</taxon>
        <taxon>Pteriomorphia</taxon>
        <taxon>Mytilida</taxon>
        <taxon>Mytiloidea</taxon>
        <taxon>Mytilidae</taxon>
        <taxon>Mytilinae</taxon>
        <taxon>Mytilus</taxon>
    </lineage>
</organism>
<dbReference type="Proteomes" id="UP000507470">
    <property type="component" value="Unassembled WGS sequence"/>
</dbReference>
<proteinExistence type="predicted"/>
<evidence type="ECO:0000313" key="2">
    <source>
        <dbReference type="Proteomes" id="UP000507470"/>
    </source>
</evidence>
<protein>
    <submittedName>
        <fullName evidence="1">Uncharacterized protein</fullName>
    </submittedName>
</protein>
<dbReference type="EMBL" id="CACVKT020004886">
    <property type="protein sequence ID" value="CAC5392012.1"/>
    <property type="molecule type" value="Genomic_DNA"/>
</dbReference>